<dbReference type="NCBIfam" id="TIGR00254">
    <property type="entry name" value="GGDEF"/>
    <property type="match status" value="1"/>
</dbReference>
<protein>
    <recommendedName>
        <fullName evidence="2">diguanylate cyclase</fullName>
        <ecNumber evidence="2">2.7.7.65</ecNumber>
    </recommendedName>
</protein>
<sequence length="378" mass="41963">MTDGTGHAGRGAAGGRGFGLVFEDAELERQFWHRFQRQHRSRNQFAVVLGLLLFCLFAVVDRGVGDDHWQAMLVVRLGFTLPLLLIGVAGFFIRPIVERYTGPLVFFVLFVSGASVVVMNTMLPPEVRNLYFTGLLIVLVFGHGFFRTDFRWPAAAIALTFVVYLYAALWVDPVPAPMLLASTFYYVSAAVIMVITGWSLEQQERNNFLMERQLRYLAHTDELTGLANRRAFIDHFSAERQRALRDGRPLSLFLVDLDHLKQINDSRGHEHGDATLKALAGALRALARRPGDLAARLGGDEFVLLLSDCSHDQGCRIARDLASGAAAQADVPFTASIGMITMVPDSDCTLEQLLQQADDALYQAKRGGRAQAVCRRRP</sequence>
<feature type="transmembrane region" description="Helical" evidence="4">
    <location>
        <begin position="129"/>
        <end position="146"/>
    </location>
</feature>
<dbReference type="SMART" id="SM00267">
    <property type="entry name" value="GGDEF"/>
    <property type="match status" value="1"/>
</dbReference>
<dbReference type="InterPro" id="IPR050469">
    <property type="entry name" value="Diguanylate_Cyclase"/>
</dbReference>
<dbReference type="PANTHER" id="PTHR45138">
    <property type="entry name" value="REGULATORY COMPONENTS OF SENSORY TRANSDUCTION SYSTEM"/>
    <property type="match status" value="1"/>
</dbReference>
<keyword evidence="4" id="KW-0812">Transmembrane</keyword>
<evidence type="ECO:0000256" key="2">
    <source>
        <dbReference type="ARBA" id="ARBA00012528"/>
    </source>
</evidence>
<feature type="transmembrane region" description="Helical" evidence="4">
    <location>
        <begin position="153"/>
        <end position="171"/>
    </location>
</feature>
<proteinExistence type="predicted"/>
<evidence type="ECO:0000256" key="4">
    <source>
        <dbReference type="SAM" id="Phobius"/>
    </source>
</evidence>
<dbReference type="EMBL" id="DRKP01000051">
    <property type="protein sequence ID" value="HEB95628.1"/>
    <property type="molecule type" value="Genomic_DNA"/>
</dbReference>
<accession>A0A831W4K5</accession>
<dbReference type="InterPro" id="IPR043128">
    <property type="entry name" value="Rev_trsase/Diguanyl_cyclase"/>
</dbReference>
<comment type="cofactor">
    <cofactor evidence="1">
        <name>Mg(2+)</name>
        <dbReference type="ChEBI" id="CHEBI:18420"/>
    </cofactor>
</comment>
<evidence type="ECO:0000256" key="3">
    <source>
        <dbReference type="ARBA" id="ARBA00034247"/>
    </source>
</evidence>
<dbReference type="GO" id="GO:1902201">
    <property type="term" value="P:negative regulation of bacterial-type flagellum-dependent cell motility"/>
    <property type="evidence" value="ECO:0007669"/>
    <property type="project" value="TreeGrafter"/>
</dbReference>
<dbReference type="GO" id="GO:0043709">
    <property type="term" value="P:cell adhesion involved in single-species biofilm formation"/>
    <property type="evidence" value="ECO:0007669"/>
    <property type="project" value="TreeGrafter"/>
</dbReference>
<dbReference type="GO" id="GO:0005886">
    <property type="term" value="C:plasma membrane"/>
    <property type="evidence" value="ECO:0007669"/>
    <property type="project" value="TreeGrafter"/>
</dbReference>
<comment type="caution">
    <text evidence="6">The sequence shown here is derived from an EMBL/GenBank/DDBJ whole genome shotgun (WGS) entry which is preliminary data.</text>
</comment>
<feature type="transmembrane region" description="Helical" evidence="4">
    <location>
        <begin position="43"/>
        <end position="60"/>
    </location>
</feature>
<feature type="transmembrane region" description="Helical" evidence="4">
    <location>
        <begin position="72"/>
        <end position="92"/>
    </location>
</feature>
<dbReference type="InterPro" id="IPR029787">
    <property type="entry name" value="Nucleotide_cyclase"/>
</dbReference>
<feature type="transmembrane region" description="Helical" evidence="4">
    <location>
        <begin position="104"/>
        <end position="123"/>
    </location>
</feature>
<keyword evidence="4" id="KW-0472">Membrane</keyword>
<dbReference type="InterPro" id="IPR000160">
    <property type="entry name" value="GGDEF_dom"/>
</dbReference>
<dbReference type="AlphaFoldDB" id="A0A831W4K5"/>
<dbReference type="PANTHER" id="PTHR45138:SF9">
    <property type="entry name" value="DIGUANYLATE CYCLASE DGCM-RELATED"/>
    <property type="match status" value="1"/>
</dbReference>
<evidence type="ECO:0000256" key="1">
    <source>
        <dbReference type="ARBA" id="ARBA00001946"/>
    </source>
</evidence>
<dbReference type="FunFam" id="3.30.70.270:FF:000001">
    <property type="entry name" value="Diguanylate cyclase domain protein"/>
    <property type="match status" value="1"/>
</dbReference>
<organism evidence="6">
    <name type="scientific">Sedimenticola thiotaurini</name>
    <dbReference type="NCBI Taxonomy" id="1543721"/>
    <lineage>
        <taxon>Bacteria</taxon>
        <taxon>Pseudomonadati</taxon>
        <taxon>Pseudomonadota</taxon>
        <taxon>Gammaproteobacteria</taxon>
        <taxon>Chromatiales</taxon>
        <taxon>Sedimenticolaceae</taxon>
        <taxon>Sedimenticola</taxon>
    </lineage>
</organism>
<comment type="catalytic activity">
    <reaction evidence="3">
        <text>2 GTP = 3',3'-c-di-GMP + 2 diphosphate</text>
        <dbReference type="Rhea" id="RHEA:24898"/>
        <dbReference type="ChEBI" id="CHEBI:33019"/>
        <dbReference type="ChEBI" id="CHEBI:37565"/>
        <dbReference type="ChEBI" id="CHEBI:58805"/>
        <dbReference type="EC" id="2.7.7.65"/>
    </reaction>
</comment>
<dbReference type="Pfam" id="PF00990">
    <property type="entry name" value="GGDEF"/>
    <property type="match status" value="1"/>
</dbReference>
<reference evidence="6" key="1">
    <citation type="journal article" date="2020" name="mSystems">
        <title>Genome- and Community-Level Interaction Insights into Carbon Utilization and Element Cycling Functions of Hydrothermarchaeota in Hydrothermal Sediment.</title>
        <authorList>
            <person name="Zhou Z."/>
            <person name="Liu Y."/>
            <person name="Xu W."/>
            <person name="Pan J."/>
            <person name="Luo Z.H."/>
            <person name="Li M."/>
        </authorList>
    </citation>
    <scope>NUCLEOTIDE SEQUENCE [LARGE SCALE GENOMIC DNA]</scope>
    <source>
        <strain evidence="6">HyVt-443</strain>
    </source>
</reference>
<evidence type="ECO:0000259" key="5">
    <source>
        <dbReference type="PROSITE" id="PS50887"/>
    </source>
</evidence>
<keyword evidence="4" id="KW-1133">Transmembrane helix</keyword>
<dbReference type="Proteomes" id="UP000886251">
    <property type="component" value="Unassembled WGS sequence"/>
</dbReference>
<feature type="domain" description="GGDEF" evidence="5">
    <location>
        <begin position="248"/>
        <end position="377"/>
    </location>
</feature>
<gene>
    <name evidence="6" type="ORF">ENI96_04260</name>
</gene>
<name>A0A831W4K5_9GAMM</name>
<dbReference type="SUPFAM" id="SSF55073">
    <property type="entry name" value="Nucleotide cyclase"/>
    <property type="match status" value="1"/>
</dbReference>
<evidence type="ECO:0000313" key="6">
    <source>
        <dbReference type="EMBL" id="HEB95628.1"/>
    </source>
</evidence>
<dbReference type="PROSITE" id="PS50887">
    <property type="entry name" value="GGDEF"/>
    <property type="match status" value="1"/>
</dbReference>
<dbReference type="GO" id="GO:0052621">
    <property type="term" value="F:diguanylate cyclase activity"/>
    <property type="evidence" value="ECO:0007669"/>
    <property type="project" value="UniProtKB-EC"/>
</dbReference>
<dbReference type="EC" id="2.7.7.65" evidence="2"/>
<dbReference type="Gene3D" id="3.30.70.270">
    <property type="match status" value="1"/>
</dbReference>
<dbReference type="CDD" id="cd01949">
    <property type="entry name" value="GGDEF"/>
    <property type="match status" value="1"/>
</dbReference>
<feature type="transmembrane region" description="Helical" evidence="4">
    <location>
        <begin position="183"/>
        <end position="200"/>
    </location>
</feature>